<evidence type="ECO:0000313" key="2">
    <source>
        <dbReference type="WBParaSite" id="RSKR_0000564800.1"/>
    </source>
</evidence>
<dbReference type="WBParaSite" id="RSKR_0000564800.1">
    <property type="protein sequence ID" value="RSKR_0000564800.1"/>
    <property type="gene ID" value="RSKR_0000564800"/>
</dbReference>
<sequence length="116" mass="12656">MLCLMIIALSILSFACPGCNCDKKKAKAGSFNLKDKSNTHEDNLCAKNINPFSPSHVDNNNDVVNENAKEPSSAANIQLTNKALSENKSIGSTLGIKIPNLISIQKFRQPKRTLKK</sequence>
<dbReference type="Proteomes" id="UP000095286">
    <property type="component" value="Unplaced"/>
</dbReference>
<accession>A0AC35TXW2</accession>
<proteinExistence type="predicted"/>
<evidence type="ECO:0000313" key="1">
    <source>
        <dbReference type="Proteomes" id="UP000095286"/>
    </source>
</evidence>
<reference evidence="2" key="1">
    <citation type="submission" date="2016-11" db="UniProtKB">
        <authorList>
            <consortium name="WormBaseParasite"/>
        </authorList>
    </citation>
    <scope>IDENTIFICATION</scope>
    <source>
        <strain evidence="2">KR3021</strain>
    </source>
</reference>
<name>A0AC35TXW2_9BILA</name>
<organism evidence="1 2">
    <name type="scientific">Rhabditophanes sp. KR3021</name>
    <dbReference type="NCBI Taxonomy" id="114890"/>
    <lineage>
        <taxon>Eukaryota</taxon>
        <taxon>Metazoa</taxon>
        <taxon>Ecdysozoa</taxon>
        <taxon>Nematoda</taxon>
        <taxon>Chromadorea</taxon>
        <taxon>Rhabditida</taxon>
        <taxon>Tylenchina</taxon>
        <taxon>Panagrolaimomorpha</taxon>
        <taxon>Strongyloidoidea</taxon>
        <taxon>Alloionematidae</taxon>
        <taxon>Rhabditophanes</taxon>
    </lineage>
</organism>
<protein>
    <submittedName>
        <fullName evidence="2">Uncharacterized protein</fullName>
    </submittedName>
</protein>